<accession>A0A9P5N057</accession>
<keyword evidence="4" id="KW-1185">Reference proteome</keyword>
<evidence type="ECO:0000313" key="4">
    <source>
        <dbReference type="Proteomes" id="UP000759537"/>
    </source>
</evidence>
<dbReference type="AlphaFoldDB" id="A0A9P5N057"/>
<keyword evidence="2" id="KW-0732">Signal</keyword>
<dbReference type="EMBL" id="WHVB01000005">
    <property type="protein sequence ID" value="KAF8482997.1"/>
    <property type="molecule type" value="Genomic_DNA"/>
</dbReference>
<comment type="caution">
    <text evidence="3">The sequence shown here is derived from an EMBL/GenBank/DDBJ whole genome shotgun (WGS) entry which is preliminary data.</text>
</comment>
<gene>
    <name evidence="3" type="ORF">DFH94DRAFT_691148</name>
</gene>
<reference evidence="3" key="1">
    <citation type="submission" date="2019-10" db="EMBL/GenBank/DDBJ databases">
        <authorList>
            <consortium name="DOE Joint Genome Institute"/>
            <person name="Kuo A."/>
            <person name="Miyauchi S."/>
            <person name="Kiss E."/>
            <person name="Drula E."/>
            <person name="Kohler A."/>
            <person name="Sanchez-Garcia M."/>
            <person name="Andreopoulos B."/>
            <person name="Barry K.W."/>
            <person name="Bonito G."/>
            <person name="Buee M."/>
            <person name="Carver A."/>
            <person name="Chen C."/>
            <person name="Cichocki N."/>
            <person name="Clum A."/>
            <person name="Culley D."/>
            <person name="Crous P.W."/>
            <person name="Fauchery L."/>
            <person name="Girlanda M."/>
            <person name="Hayes R."/>
            <person name="Keri Z."/>
            <person name="LaButti K."/>
            <person name="Lipzen A."/>
            <person name="Lombard V."/>
            <person name="Magnuson J."/>
            <person name="Maillard F."/>
            <person name="Morin E."/>
            <person name="Murat C."/>
            <person name="Nolan M."/>
            <person name="Ohm R."/>
            <person name="Pangilinan J."/>
            <person name="Pereira M."/>
            <person name="Perotto S."/>
            <person name="Peter M."/>
            <person name="Riley R."/>
            <person name="Sitrit Y."/>
            <person name="Stielow B."/>
            <person name="Szollosi G."/>
            <person name="Zifcakova L."/>
            <person name="Stursova M."/>
            <person name="Spatafora J.W."/>
            <person name="Tedersoo L."/>
            <person name="Vaario L.-M."/>
            <person name="Yamada A."/>
            <person name="Yan M."/>
            <person name="Wang P."/>
            <person name="Xu J."/>
            <person name="Bruns T."/>
            <person name="Baldrian P."/>
            <person name="Vilgalys R."/>
            <person name="Henrissat B."/>
            <person name="Grigoriev I.V."/>
            <person name="Hibbett D."/>
            <person name="Nagy L.G."/>
            <person name="Martin F.M."/>
        </authorList>
    </citation>
    <scope>NUCLEOTIDE SEQUENCE</scope>
    <source>
        <strain evidence="3">Prilba</strain>
    </source>
</reference>
<feature type="chain" id="PRO_5040426241" evidence="2">
    <location>
        <begin position="21"/>
        <end position="56"/>
    </location>
</feature>
<feature type="region of interest" description="Disordered" evidence="1">
    <location>
        <begin position="31"/>
        <end position="56"/>
    </location>
</feature>
<proteinExistence type="predicted"/>
<feature type="compositionally biased region" description="Basic and acidic residues" evidence="1">
    <location>
        <begin position="31"/>
        <end position="47"/>
    </location>
</feature>
<sequence length="56" mass="5956">MRTFNFLLLAMLSCIAMIGAAPIGNGAPAEAIERRKSEDNGPPRVAEDAIFPPGRT</sequence>
<name>A0A9P5N057_9AGAM</name>
<reference evidence="3" key="2">
    <citation type="journal article" date="2020" name="Nat. Commun.">
        <title>Large-scale genome sequencing of mycorrhizal fungi provides insights into the early evolution of symbiotic traits.</title>
        <authorList>
            <person name="Miyauchi S."/>
            <person name="Kiss E."/>
            <person name="Kuo A."/>
            <person name="Drula E."/>
            <person name="Kohler A."/>
            <person name="Sanchez-Garcia M."/>
            <person name="Morin E."/>
            <person name="Andreopoulos B."/>
            <person name="Barry K.W."/>
            <person name="Bonito G."/>
            <person name="Buee M."/>
            <person name="Carver A."/>
            <person name="Chen C."/>
            <person name="Cichocki N."/>
            <person name="Clum A."/>
            <person name="Culley D."/>
            <person name="Crous P.W."/>
            <person name="Fauchery L."/>
            <person name="Girlanda M."/>
            <person name="Hayes R.D."/>
            <person name="Keri Z."/>
            <person name="LaButti K."/>
            <person name="Lipzen A."/>
            <person name="Lombard V."/>
            <person name="Magnuson J."/>
            <person name="Maillard F."/>
            <person name="Murat C."/>
            <person name="Nolan M."/>
            <person name="Ohm R.A."/>
            <person name="Pangilinan J."/>
            <person name="Pereira M.F."/>
            <person name="Perotto S."/>
            <person name="Peter M."/>
            <person name="Pfister S."/>
            <person name="Riley R."/>
            <person name="Sitrit Y."/>
            <person name="Stielow J.B."/>
            <person name="Szollosi G."/>
            <person name="Zifcakova L."/>
            <person name="Stursova M."/>
            <person name="Spatafora J.W."/>
            <person name="Tedersoo L."/>
            <person name="Vaario L.M."/>
            <person name="Yamada A."/>
            <person name="Yan M."/>
            <person name="Wang P."/>
            <person name="Xu J."/>
            <person name="Bruns T."/>
            <person name="Baldrian P."/>
            <person name="Vilgalys R."/>
            <person name="Dunand C."/>
            <person name="Henrissat B."/>
            <person name="Grigoriev I.V."/>
            <person name="Hibbett D."/>
            <person name="Nagy L.G."/>
            <person name="Martin F.M."/>
        </authorList>
    </citation>
    <scope>NUCLEOTIDE SEQUENCE</scope>
    <source>
        <strain evidence="3">Prilba</strain>
    </source>
</reference>
<feature type="signal peptide" evidence="2">
    <location>
        <begin position="1"/>
        <end position="20"/>
    </location>
</feature>
<evidence type="ECO:0000256" key="2">
    <source>
        <dbReference type="SAM" id="SignalP"/>
    </source>
</evidence>
<organism evidence="3 4">
    <name type="scientific">Russula ochroleuca</name>
    <dbReference type="NCBI Taxonomy" id="152965"/>
    <lineage>
        <taxon>Eukaryota</taxon>
        <taxon>Fungi</taxon>
        <taxon>Dikarya</taxon>
        <taxon>Basidiomycota</taxon>
        <taxon>Agaricomycotina</taxon>
        <taxon>Agaricomycetes</taxon>
        <taxon>Russulales</taxon>
        <taxon>Russulaceae</taxon>
        <taxon>Russula</taxon>
    </lineage>
</organism>
<evidence type="ECO:0000256" key="1">
    <source>
        <dbReference type="SAM" id="MobiDB-lite"/>
    </source>
</evidence>
<protein>
    <submittedName>
        <fullName evidence="3">Uncharacterized protein</fullName>
    </submittedName>
</protein>
<evidence type="ECO:0000313" key="3">
    <source>
        <dbReference type="EMBL" id="KAF8482997.1"/>
    </source>
</evidence>
<dbReference type="Proteomes" id="UP000759537">
    <property type="component" value="Unassembled WGS sequence"/>
</dbReference>